<comment type="similarity">
    <text evidence="1">Belongs to the NARF family.</text>
</comment>
<dbReference type="Proteomes" id="UP001141327">
    <property type="component" value="Unassembled WGS sequence"/>
</dbReference>
<reference evidence="4" key="1">
    <citation type="journal article" date="2022" name="bioRxiv">
        <title>Genomics of Preaxostyla Flagellates Illuminates Evolutionary Transitions and the Path Towards Mitochondrial Loss.</title>
        <authorList>
            <person name="Novak L.V.F."/>
            <person name="Treitli S.C."/>
            <person name="Pyrih J."/>
            <person name="Halakuc P."/>
            <person name="Pipaliya S.V."/>
            <person name="Vacek V."/>
            <person name="Brzon O."/>
            <person name="Soukal P."/>
            <person name="Eme L."/>
            <person name="Dacks J.B."/>
            <person name="Karnkowska A."/>
            <person name="Elias M."/>
            <person name="Hampl V."/>
        </authorList>
    </citation>
    <scope>NUCLEOTIDE SEQUENCE</scope>
    <source>
        <strain evidence="4">RCP-MX</strain>
    </source>
</reference>
<evidence type="ECO:0000313" key="4">
    <source>
        <dbReference type="EMBL" id="KAJ4456605.1"/>
    </source>
</evidence>
<protein>
    <submittedName>
        <fullName evidence="4">Hydrogenase-like Nar1 protein</fullName>
    </submittedName>
</protein>
<evidence type="ECO:0000256" key="1">
    <source>
        <dbReference type="ARBA" id="ARBA00006596"/>
    </source>
</evidence>
<dbReference type="Gene3D" id="3.40.950.10">
    <property type="entry name" value="Fe-only Hydrogenase (Larger Subunit), Chain L, domain 3"/>
    <property type="match status" value="1"/>
</dbReference>
<proteinExistence type="inferred from homology"/>
<evidence type="ECO:0000256" key="2">
    <source>
        <dbReference type="SAM" id="MobiDB-lite"/>
    </source>
</evidence>
<name>A0ABQ8UGR6_9EUKA</name>
<accession>A0ABQ8UGR6</accession>
<feature type="domain" description="Iron hydrogenase large subunit C-terminal" evidence="3">
    <location>
        <begin position="85"/>
        <end position="386"/>
    </location>
</feature>
<dbReference type="SUPFAM" id="SSF53920">
    <property type="entry name" value="Fe-only hydrogenase"/>
    <property type="match status" value="1"/>
</dbReference>
<dbReference type="InterPro" id="IPR050340">
    <property type="entry name" value="Cytosolic_Fe-S_CAF"/>
</dbReference>
<comment type="caution">
    <text evidence="4">The sequence shown here is derived from an EMBL/GenBank/DDBJ whole genome shotgun (WGS) entry which is preliminary data.</text>
</comment>
<evidence type="ECO:0000259" key="3">
    <source>
        <dbReference type="Pfam" id="PF02906"/>
    </source>
</evidence>
<dbReference type="InterPro" id="IPR004108">
    <property type="entry name" value="Fe_hydrogenase_lsu_C"/>
</dbReference>
<organism evidence="4 5">
    <name type="scientific">Paratrimastix pyriformis</name>
    <dbReference type="NCBI Taxonomy" id="342808"/>
    <lineage>
        <taxon>Eukaryota</taxon>
        <taxon>Metamonada</taxon>
        <taxon>Preaxostyla</taxon>
        <taxon>Paratrimastigidae</taxon>
        <taxon>Paratrimastix</taxon>
    </lineage>
</organism>
<dbReference type="EMBL" id="JAPMOS010000065">
    <property type="protein sequence ID" value="KAJ4456605.1"/>
    <property type="molecule type" value="Genomic_DNA"/>
</dbReference>
<feature type="region of interest" description="Disordered" evidence="2">
    <location>
        <begin position="272"/>
        <end position="291"/>
    </location>
</feature>
<dbReference type="InterPro" id="IPR009016">
    <property type="entry name" value="Fe_hydrogenase"/>
</dbReference>
<keyword evidence="5" id="KW-1185">Reference proteome</keyword>
<dbReference type="PANTHER" id="PTHR11615">
    <property type="entry name" value="NITRATE, FORMATE, IRON DEHYDROGENASE"/>
    <property type="match status" value="1"/>
</dbReference>
<dbReference type="Pfam" id="PF02906">
    <property type="entry name" value="Fe_hyd_lg_C"/>
    <property type="match status" value="1"/>
</dbReference>
<dbReference type="Gene3D" id="3.40.50.1780">
    <property type="match status" value="1"/>
</dbReference>
<sequence>MEAGGAPSAFISFANVSDYIAPSQACVVPLAQQEKDEKPVQVTLNDCLACSGCITSAESVLISQQSRDEFLATLAENDPERKKFCAVSISPASAANIATRNGWTLEQAYRKLACFFRKTLGVDRVFSCDSAQEIALIECQNEAIARLQPRLNGTTDAADHLPLITGTCPGFVCYLEKVHPQLLPHLLTSPSLQATQGLLVKRVWAPRHSVRPASIYHVVLESCYDRKIEALRFPKSKSEDPNLTAAPVDCVLTTNEIQQLAESRGGWAEEADLDPISDQHPNSRPRGLPQHSGGYVQAVLRALGVSLGIPNAESQWTEGAAVQLARRENPDCREFTLTVPGKAPVTFASVFGFRNLQNLIRKIKTGKCPYLFIEAEACPGGCLGGGGQVPGSTPAAMLATLSSGTDLAWPADEELHRALLEALGPDYASARAGLHNSYQERGADNAPLATGVGINPSTLRW</sequence>
<evidence type="ECO:0000313" key="5">
    <source>
        <dbReference type="Proteomes" id="UP001141327"/>
    </source>
</evidence>
<gene>
    <name evidence="4" type="ORF">PAPYR_8084</name>
</gene>